<comment type="caution">
    <text evidence="6">The sequence shown here is derived from an EMBL/GenBank/DDBJ whole genome shotgun (WGS) entry which is preliminary data.</text>
</comment>
<dbReference type="InterPro" id="IPR014710">
    <property type="entry name" value="RmlC-like_jellyroll"/>
</dbReference>
<comment type="similarity">
    <text evidence="3">Belongs to the 7S seed storage protein family.</text>
</comment>
<keyword evidence="2" id="KW-0758">Storage protein</keyword>
<dbReference type="PANTHER" id="PTHR31189">
    <property type="entry name" value="OS03G0336100 PROTEIN-RELATED"/>
    <property type="match status" value="1"/>
</dbReference>
<evidence type="ECO:0000256" key="1">
    <source>
        <dbReference type="ARBA" id="ARBA00022729"/>
    </source>
</evidence>
<keyword evidence="7" id="KW-1185">Reference proteome</keyword>
<dbReference type="Pfam" id="PF00190">
    <property type="entry name" value="Cupin_1"/>
    <property type="match status" value="3"/>
</dbReference>
<evidence type="ECO:0000256" key="4">
    <source>
        <dbReference type="SAM" id="MobiDB-lite"/>
    </source>
</evidence>
<evidence type="ECO:0000259" key="5">
    <source>
        <dbReference type="SMART" id="SM00835"/>
    </source>
</evidence>
<keyword evidence="2" id="KW-0708">Seed storage protein</keyword>
<keyword evidence="1" id="KW-0732">Signal</keyword>
<evidence type="ECO:0000256" key="3">
    <source>
        <dbReference type="ARBA" id="ARBA00023597"/>
    </source>
</evidence>
<dbReference type="CDD" id="cd02244">
    <property type="entry name" value="cupin_7S_vicilin-like_N"/>
    <property type="match status" value="1"/>
</dbReference>
<evidence type="ECO:0000313" key="7">
    <source>
        <dbReference type="Proteomes" id="UP001396334"/>
    </source>
</evidence>
<dbReference type="SMART" id="SM00835">
    <property type="entry name" value="Cupin_1"/>
    <property type="match status" value="2"/>
</dbReference>
<dbReference type="InterPro" id="IPR050253">
    <property type="entry name" value="Seed_Storage-Functional"/>
</dbReference>
<dbReference type="SUPFAM" id="SSF51182">
    <property type="entry name" value="RmlC-like cupins"/>
    <property type="match status" value="3"/>
</dbReference>
<dbReference type="Pfam" id="PF04702">
    <property type="entry name" value="Vicilin_N"/>
    <property type="match status" value="1"/>
</dbReference>
<dbReference type="EMBL" id="JBBPBN010000024">
    <property type="protein sequence ID" value="KAK9009539.1"/>
    <property type="molecule type" value="Genomic_DNA"/>
</dbReference>
<feature type="compositionally biased region" description="Polar residues" evidence="4">
    <location>
        <begin position="412"/>
        <end position="423"/>
    </location>
</feature>
<feature type="domain" description="Cupin type-1" evidence="5">
    <location>
        <begin position="78"/>
        <end position="230"/>
    </location>
</feature>
<dbReference type="InterPro" id="IPR006792">
    <property type="entry name" value="Vicilin_N"/>
</dbReference>
<organism evidence="6 7">
    <name type="scientific">Hibiscus sabdariffa</name>
    <name type="common">roselle</name>
    <dbReference type="NCBI Taxonomy" id="183260"/>
    <lineage>
        <taxon>Eukaryota</taxon>
        <taxon>Viridiplantae</taxon>
        <taxon>Streptophyta</taxon>
        <taxon>Embryophyta</taxon>
        <taxon>Tracheophyta</taxon>
        <taxon>Spermatophyta</taxon>
        <taxon>Magnoliopsida</taxon>
        <taxon>eudicotyledons</taxon>
        <taxon>Gunneridae</taxon>
        <taxon>Pentapetalae</taxon>
        <taxon>rosids</taxon>
        <taxon>malvids</taxon>
        <taxon>Malvales</taxon>
        <taxon>Malvaceae</taxon>
        <taxon>Malvoideae</taxon>
        <taxon>Hibiscus</taxon>
    </lineage>
</organism>
<dbReference type="InterPro" id="IPR006045">
    <property type="entry name" value="Cupin_1"/>
</dbReference>
<dbReference type="CDD" id="cd02245">
    <property type="entry name" value="cupin_7S_vicilin-like_C"/>
    <property type="match status" value="2"/>
</dbReference>
<feature type="region of interest" description="Disordered" evidence="4">
    <location>
        <begin position="402"/>
        <end position="430"/>
    </location>
</feature>
<evidence type="ECO:0000313" key="6">
    <source>
        <dbReference type="EMBL" id="KAK9009539.1"/>
    </source>
</evidence>
<dbReference type="Gene3D" id="2.60.120.10">
    <property type="entry name" value="Jelly Rolls"/>
    <property type="match status" value="4"/>
</dbReference>
<reference evidence="6 7" key="1">
    <citation type="journal article" date="2024" name="G3 (Bethesda)">
        <title>Genome assembly of Hibiscus sabdariffa L. provides insights into metabolisms of medicinal natural products.</title>
        <authorList>
            <person name="Kim T."/>
        </authorList>
    </citation>
    <scope>NUCLEOTIDE SEQUENCE [LARGE SCALE GENOMIC DNA]</scope>
    <source>
        <strain evidence="6">TK-2024</strain>
        <tissue evidence="6">Old leaves</tissue>
    </source>
</reference>
<evidence type="ECO:0000256" key="2">
    <source>
        <dbReference type="ARBA" id="ARBA00023129"/>
    </source>
</evidence>
<dbReference type="Proteomes" id="UP001396334">
    <property type="component" value="Unassembled WGS sequence"/>
</dbReference>
<feature type="domain" description="Cupin type-1" evidence="5">
    <location>
        <begin position="434"/>
        <end position="569"/>
    </location>
</feature>
<name>A0ABR2R9D7_9ROSI</name>
<proteinExistence type="inferred from homology"/>
<dbReference type="InterPro" id="IPR011051">
    <property type="entry name" value="RmlC_Cupin_sf"/>
</dbReference>
<gene>
    <name evidence="6" type="ORF">V6N11_036071</name>
</gene>
<dbReference type="PANTHER" id="PTHR31189:SF41">
    <property type="entry name" value="VICILIN C72"/>
    <property type="match status" value="1"/>
</dbReference>
<protein>
    <recommendedName>
        <fullName evidence="5">Cupin type-1 domain-containing protein</fullName>
    </recommendedName>
</protein>
<sequence>MSQHPAGQGSSWSYFQPFSSEILEVVLNTRSEQLDKLFQGKQSQQRMFHRASQEQIRSLSQGATSSSQKGGETKRFTFNLFTQTLIYSDENGRFFEAYPHEFELLCDLDVSVSSAQINQGSIFVPHYNSEATFVILVTQGKWYVEMVYPERDETRSGKYRKVTARLYADDIFVVPAGYPFTFVTSENENLRTIGFSLYNQENRRIFIAGKNNMFCSTLVLSFGLLCSAADPFRRRREEDSRERYMDCQRRCERETRREREQDRCEERCEMKFRQEQEEGGGRRRHGSRFEECQQWCQQLGQRQQLHWHQRVPLCLIEANPNTFVLPHHCDAEKNYVVTNGKGTLTFVTHKMKESFNLVPGIVIRVPSGSTMYLVNQDNNQKLTIATQGEQLDRLFHGSQRQSQQGMFRRASQEQIRSLSQGATTPKEREDDYASNLLAQKPKYSNRNGKFFEACPRINLRDALPFRVYIVTEGKGYTEMVSLEGEEEEKRNEEYRKVKAGLSIGDIFVVPAGHPVTFVASQNQKLRFLAFGLNCQNDLKIFIGGKDNLVRQMDSAAKELAFRVPSKLVDKIFDNNPQESYFVSGQRQQRDLV</sequence>
<accession>A0ABR2R9D7</accession>